<feature type="domain" description="ABC3 transporter permease C-terminal" evidence="8">
    <location>
        <begin position="270"/>
        <end position="380"/>
    </location>
</feature>
<accession>B7K7Z5</accession>
<keyword evidence="2" id="KW-0813">Transport</keyword>
<keyword evidence="3" id="KW-1003">Cell membrane</keyword>
<evidence type="ECO:0000256" key="3">
    <source>
        <dbReference type="ARBA" id="ARBA00022475"/>
    </source>
</evidence>
<dbReference type="RefSeq" id="WP_012597434.1">
    <property type="nucleotide sequence ID" value="NC_011729.1"/>
</dbReference>
<reference evidence="10" key="1">
    <citation type="journal article" date="2011" name="MBio">
        <title>Novel metabolic attributes of the genus Cyanothece, comprising a group of unicellular nitrogen-fixing Cyanobacteria.</title>
        <authorList>
            <person name="Bandyopadhyay A."/>
            <person name="Elvitigala T."/>
            <person name="Welsh E."/>
            <person name="Stockel J."/>
            <person name="Liberton M."/>
            <person name="Min H."/>
            <person name="Sherman L.A."/>
            <person name="Pakrasi H.B."/>
        </authorList>
    </citation>
    <scope>NUCLEOTIDE SEQUENCE [LARGE SCALE GENOMIC DNA]</scope>
    <source>
        <strain evidence="10">PCC 7424</strain>
    </source>
</reference>
<evidence type="ECO:0000256" key="4">
    <source>
        <dbReference type="ARBA" id="ARBA00022692"/>
    </source>
</evidence>
<dbReference type="InterPro" id="IPR003838">
    <property type="entry name" value="ABC3_permease_C"/>
</dbReference>
<evidence type="ECO:0000256" key="5">
    <source>
        <dbReference type="ARBA" id="ARBA00022989"/>
    </source>
</evidence>
<keyword evidence="6 7" id="KW-0472">Membrane</keyword>
<evidence type="ECO:0000256" key="1">
    <source>
        <dbReference type="ARBA" id="ARBA00004651"/>
    </source>
</evidence>
<dbReference type="InterPro" id="IPR005891">
    <property type="entry name" value="DevC"/>
</dbReference>
<evidence type="ECO:0000313" key="10">
    <source>
        <dbReference type="Proteomes" id="UP000002384"/>
    </source>
</evidence>
<evidence type="ECO:0000256" key="2">
    <source>
        <dbReference type="ARBA" id="ARBA00022448"/>
    </source>
</evidence>
<feature type="transmembrane region" description="Helical" evidence="7">
    <location>
        <begin position="18"/>
        <end position="38"/>
    </location>
</feature>
<dbReference type="KEGG" id="cyc:PCC7424_0009"/>
<comment type="subcellular location">
    <subcellularLocation>
        <location evidence="1">Cell membrane</location>
        <topology evidence="1">Multi-pass membrane protein</topology>
    </subcellularLocation>
</comment>
<name>B7K7Z5_GLOC7</name>
<dbReference type="AlphaFoldDB" id="B7K7Z5"/>
<protein>
    <submittedName>
        <fullName evidence="9">DevC protein</fullName>
    </submittedName>
</protein>
<dbReference type="PANTHER" id="PTHR43738:SF1">
    <property type="entry name" value="HEMIN TRANSPORT SYSTEM PERMEASE PROTEIN HRTB-RELATED"/>
    <property type="match status" value="1"/>
</dbReference>
<sequence>MLKIPLSWLQLTHEKTRLLVAIAGITFADILMFMQLGFRDALFDSSVKFHKQLETDIVLLNSRSETFVNLKQFSQRRLYTALGVPGVESVTPMYIGFAFWKNPVKQNLKNILVIGFNPEKNVVRLPGVAEKKALLKQQDLVLFDQKSRQEFGPVVQWFNQGKTVTTEVAERKIKIGGLFSLGTSFGADGNLITSDVNFFRLFSNRDRGLIDLGLIQVAPNADVNAVVQAIQKEIAAEDVMVMTKADFIEFEKNYWRTRTTIGFVFAFGTLMGFIVGTVIVYQILYTDVADHLPEYATLKAMGYTDFYLLSVVFQEAIILAIIGFIPGVSAALFMYYRVANATGLPIMMTVSRAITILILTILMCVISGIISVGKLRSADPADIF</sequence>
<evidence type="ECO:0000313" key="9">
    <source>
        <dbReference type="EMBL" id="ACK68483.1"/>
    </source>
</evidence>
<keyword evidence="10" id="KW-1185">Reference proteome</keyword>
<organism evidence="9 10">
    <name type="scientific">Gloeothece citriformis (strain PCC 7424)</name>
    <name type="common">Cyanothece sp. (strain PCC 7424)</name>
    <dbReference type="NCBI Taxonomy" id="65393"/>
    <lineage>
        <taxon>Bacteria</taxon>
        <taxon>Bacillati</taxon>
        <taxon>Cyanobacteriota</taxon>
        <taxon>Cyanophyceae</taxon>
        <taxon>Oscillatoriophycideae</taxon>
        <taxon>Chroococcales</taxon>
        <taxon>Aphanothecaceae</taxon>
        <taxon>Gloeothece</taxon>
        <taxon>Gloeothece citriformis</taxon>
    </lineage>
</organism>
<proteinExistence type="predicted"/>
<dbReference type="HOGENOM" id="CLU_000604_8_9_3"/>
<dbReference type="PIRSF" id="PIRSF031773">
    <property type="entry name" value="DevC"/>
    <property type="match status" value="1"/>
</dbReference>
<dbReference type="eggNOG" id="COG0577">
    <property type="taxonomic scope" value="Bacteria"/>
</dbReference>
<feature type="transmembrane region" description="Helical" evidence="7">
    <location>
        <begin position="350"/>
        <end position="370"/>
    </location>
</feature>
<dbReference type="InterPro" id="IPR051125">
    <property type="entry name" value="ABC-4/HrtB_transporter"/>
</dbReference>
<keyword evidence="5 7" id="KW-1133">Transmembrane helix</keyword>
<keyword evidence="4 7" id="KW-0812">Transmembrane</keyword>
<feature type="transmembrane region" description="Helical" evidence="7">
    <location>
        <begin position="261"/>
        <end position="284"/>
    </location>
</feature>
<dbReference type="PANTHER" id="PTHR43738">
    <property type="entry name" value="ABC TRANSPORTER, MEMBRANE PROTEIN"/>
    <property type="match status" value="1"/>
</dbReference>
<feature type="transmembrane region" description="Helical" evidence="7">
    <location>
        <begin position="316"/>
        <end position="338"/>
    </location>
</feature>
<dbReference type="EMBL" id="CP001291">
    <property type="protein sequence ID" value="ACK68483.1"/>
    <property type="molecule type" value="Genomic_DNA"/>
</dbReference>
<evidence type="ECO:0000256" key="6">
    <source>
        <dbReference type="ARBA" id="ARBA00023136"/>
    </source>
</evidence>
<dbReference type="NCBIfam" id="TIGR01185">
    <property type="entry name" value="devC"/>
    <property type="match status" value="1"/>
</dbReference>
<dbReference type="Pfam" id="PF02687">
    <property type="entry name" value="FtsX"/>
    <property type="match status" value="1"/>
</dbReference>
<evidence type="ECO:0000259" key="8">
    <source>
        <dbReference type="Pfam" id="PF02687"/>
    </source>
</evidence>
<gene>
    <name evidence="9" type="ordered locus">PCC7424_0009</name>
</gene>
<dbReference type="Proteomes" id="UP000002384">
    <property type="component" value="Chromosome"/>
</dbReference>
<dbReference type="GO" id="GO:0005886">
    <property type="term" value="C:plasma membrane"/>
    <property type="evidence" value="ECO:0007669"/>
    <property type="project" value="UniProtKB-SubCell"/>
</dbReference>
<evidence type="ECO:0000256" key="7">
    <source>
        <dbReference type="SAM" id="Phobius"/>
    </source>
</evidence>
<dbReference type="STRING" id="65393.PCC7424_0009"/>